<keyword evidence="4 7" id="KW-1133">Transmembrane helix</keyword>
<protein>
    <submittedName>
        <fullName evidence="8">G12171 protein</fullName>
    </submittedName>
</protein>
<dbReference type="PANTHER" id="PTHR21212:SF0">
    <property type="entry name" value="SEIPIN"/>
    <property type="match status" value="1"/>
</dbReference>
<comment type="subcellular location">
    <subcellularLocation>
        <location evidence="1">Endoplasmic reticulum membrane</location>
        <topology evidence="1">Multi-pass membrane protein</topology>
    </subcellularLocation>
</comment>
<evidence type="ECO:0000256" key="4">
    <source>
        <dbReference type="ARBA" id="ARBA00022989"/>
    </source>
</evidence>
<comment type="caution">
    <text evidence="8">The sequence shown here is derived from an EMBL/GenBank/DDBJ whole genome shotgun (WGS) entry which is preliminary data.</text>
</comment>
<evidence type="ECO:0000256" key="2">
    <source>
        <dbReference type="ARBA" id="ARBA00022692"/>
    </source>
</evidence>
<accession>A0ABP1GDT4</accession>
<name>A0ABP1GDT4_9CHLO</name>
<keyword evidence="9" id="KW-1185">Reference proteome</keyword>
<proteinExistence type="predicted"/>
<sequence length="399" mass="43328">MALKEHRSALSDLLSTNECLKIQAHHQQTAGRDLEDIFAHQAVQPVKQGQSGTTVSTLIGRALTVMKRAVIVGTILGCLALFSCGVALSVFLLVTHWLAPAHARFQQELFFDYTKSEAVASAQFCPGLEGKGALRILKPGQRANIWLELRMPEVNGDVFQVAAALLTLQGRVIDSTSRPCLVPHRSPFLQYARMLIRLPLALVGWDTEQQTIKLPLFKKFRERADMPFCNFRAALQAHARGGEWPRLYSAVAHVDMDLGYIGQALYRVRPSGWVRRVLWAVALLAMAGSLFSLLLLWVVVSLTGTSKTQAKIGGKDKQAALSDGDVSSEDGASDVATADLDSMSETGVESVDGSDAIISPLNAQVLKKLDQKSMSQHSGGSSDGYPADGIAYINGKKFI</sequence>
<evidence type="ECO:0000256" key="5">
    <source>
        <dbReference type="ARBA" id="ARBA00023098"/>
    </source>
</evidence>
<evidence type="ECO:0000256" key="7">
    <source>
        <dbReference type="SAM" id="Phobius"/>
    </source>
</evidence>
<evidence type="ECO:0000313" key="9">
    <source>
        <dbReference type="Proteomes" id="UP001497392"/>
    </source>
</evidence>
<dbReference type="PANTHER" id="PTHR21212">
    <property type="entry name" value="BERNARDINELLI-SEIP CONGENITAL LIPODYSTROPHY 2 HOMOLOG BSCL2 PROTEIN"/>
    <property type="match status" value="1"/>
</dbReference>
<keyword evidence="3" id="KW-0256">Endoplasmic reticulum</keyword>
<keyword evidence="6 7" id="KW-0472">Membrane</keyword>
<dbReference type="EMBL" id="CAXHTA020000019">
    <property type="protein sequence ID" value="CAL5228941.1"/>
    <property type="molecule type" value="Genomic_DNA"/>
</dbReference>
<feature type="transmembrane region" description="Helical" evidence="7">
    <location>
        <begin position="70"/>
        <end position="94"/>
    </location>
</feature>
<evidence type="ECO:0000256" key="3">
    <source>
        <dbReference type="ARBA" id="ARBA00022824"/>
    </source>
</evidence>
<keyword evidence="2 7" id="KW-0812">Transmembrane</keyword>
<dbReference type="Proteomes" id="UP001497392">
    <property type="component" value="Unassembled WGS sequence"/>
</dbReference>
<feature type="transmembrane region" description="Helical" evidence="7">
    <location>
        <begin position="277"/>
        <end position="300"/>
    </location>
</feature>
<evidence type="ECO:0000256" key="6">
    <source>
        <dbReference type="ARBA" id="ARBA00023136"/>
    </source>
</evidence>
<dbReference type="InterPro" id="IPR009617">
    <property type="entry name" value="Seipin"/>
</dbReference>
<keyword evidence="5" id="KW-0443">Lipid metabolism</keyword>
<reference evidence="8 9" key="1">
    <citation type="submission" date="2024-06" db="EMBL/GenBank/DDBJ databases">
        <authorList>
            <person name="Kraege A."/>
            <person name="Thomma B."/>
        </authorList>
    </citation>
    <scope>NUCLEOTIDE SEQUENCE [LARGE SCALE GENOMIC DNA]</scope>
</reference>
<dbReference type="CDD" id="cd23995">
    <property type="entry name" value="Seipin_BSCL2_like"/>
    <property type="match status" value="1"/>
</dbReference>
<organism evidence="8 9">
    <name type="scientific">Coccomyxa viridis</name>
    <dbReference type="NCBI Taxonomy" id="1274662"/>
    <lineage>
        <taxon>Eukaryota</taxon>
        <taxon>Viridiplantae</taxon>
        <taxon>Chlorophyta</taxon>
        <taxon>core chlorophytes</taxon>
        <taxon>Trebouxiophyceae</taxon>
        <taxon>Trebouxiophyceae incertae sedis</taxon>
        <taxon>Coccomyxaceae</taxon>
        <taxon>Coccomyxa</taxon>
    </lineage>
</organism>
<evidence type="ECO:0000256" key="1">
    <source>
        <dbReference type="ARBA" id="ARBA00004477"/>
    </source>
</evidence>
<evidence type="ECO:0000313" key="8">
    <source>
        <dbReference type="EMBL" id="CAL5228941.1"/>
    </source>
</evidence>
<gene>
    <name evidence="8" type="primary">g12171</name>
    <name evidence="8" type="ORF">VP750_LOCUS10847</name>
</gene>
<dbReference type="Pfam" id="PF06775">
    <property type="entry name" value="Seipin"/>
    <property type="match status" value="1"/>
</dbReference>